<feature type="non-terminal residue" evidence="1">
    <location>
        <position position="1"/>
    </location>
</feature>
<proteinExistence type="predicted"/>
<gene>
    <name evidence="1" type="ORF">Tci_899553</name>
</gene>
<dbReference type="AlphaFoldDB" id="A0A699V682"/>
<evidence type="ECO:0000313" key="1">
    <source>
        <dbReference type="EMBL" id="GFD27584.1"/>
    </source>
</evidence>
<reference evidence="1" key="1">
    <citation type="journal article" date="2019" name="Sci. Rep.">
        <title>Draft genome of Tanacetum cinerariifolium, the natural source of mosquito coil.</title>
        <authorList>
            <person name="Yamashiro T."/>
            <person name="Shiraishi A."/>
            <person name="Satake H."/>
            <person name="Nakayama K."/>
        </authorList>
    </citation>
    <scope>NUCLEOTIDE SEQUENCE</scope>
</reference>
<name>A0A699V682_TANCI</name>
<organism evidence="1">
    <name type="scientific">Tanacetum cinerariifolium</name>
    <name type="common">Dalmatian daisy</name>
    <name type="synonym">Chrysanthemum cinerariifolium</name>
    <dbReference type="NCBI Taxonomy" id="118510"/>
    <lineage>
        <taxon>Eukaryota</taxon>
        <taxon>Viridiplantae</taxon>
        <taxon>Streptophyta</taxon>
        <taxon>Embryophyta</taxon>
        <taxon>Tracheophyta</taxon>
        <taxon>Spermatophyta</taxon>
        <taxon>Magnoliopsida</taxon>
        <taxon>eudicotyledons</taxon>
        <taxon>Gunneridae</taxon>
        <taxon>Pentapetalae</taxon>
        <taxon>asterids</taxon>
        <taxon>campanulids</taxon>
        <taxon>Asterales</taxon>
        <taxon>Asteraceae</taxon>
        <taxon>Asteroideae</taxon>
        <taxon>Anthemideae</taxon>
        <taxon>Anthemidinae</taxon>
        <taxon>Tanacetum</taxon>
    </lineage>
</organism>
<sequence length="141" mass="15683">LEVQRAGLDTLHDFTLQSADMGMGQTPLLCPEATFFAQQLARAFRVAAEKYREAQAQVGHQLLVQPGKFFQSDVGKRTALGSLLLLNLTQHTLDQSAGQFQIDRQFDDFGPTAVVLIAEVFPGHLRQIQLDRVVQHLDVII</sequence>
<accession>A0A699V682</accession>
<dbReference type="EMBL" id="BKCJ011378225">
    <property type="protein sequence ID" value="GFD27584.1"/>
    <property type="molecule type" value="Genomic_DNA"/>
</dbReference>
<comment type="caution">
    <text evidence="1">The sequence shown here is derived from an EMBL/GenBank/DDBJ whole genome shotgun (WGS) entry which is preliminary data.</text>
</comment>
<protein>
    <submittedName>
        <fullName evidence="1">Uncharacterized protein</fullName>
    </submittedName>
</protein>